<organism evidence="2 3">
    <name type="scientific">Pleurodeles waltl</name>
    <name type="common">Iberian ribbed newt</name>
    <dbReference type="NCBI Taxonomy" id="8319"/>
    <lineage>
        <taxon>Eukaryota</taxon>
        <taxon>Metazoa</taxon>
        <taxon>Chordata</taxon>
        <taxon>Craniata</taxon>
        <taxon>Vertebrata</taxon>
        <taxon>Euteleostomi</taxon>
        <taxon>Amphibia</taxon>
        <taxon>Batrachia</taxon>
        <taxon>Caudata</taxon>
        <taxon>Salamandroidea</taxon>
        <taxon>Salamandridae</taxon>
        <taxon>Pleurodelinae</taxon>
        <taxon>Pleurodeles</taxon>
    </lineage>
</organism>
<reference evidence="2" key="1">
    <citation type="journal article" date="2022" name="bioRxiv">
        <title>Sequencing and chromosome-scale assembly of the giantPleurodeles waltlgenome.</title>
        <authorList>
            <person name="Brown T."/>
            <person name="Elewa A."/>
            <person name="Iarovenko S."/>
            <person name="Subramanian E."/>
            <person name="Araus A.J."/>
            <person name="Petzold A."/>
            <person name="Susuki M."/>
            <person name="Suzuki K.-i.T."/>
            <person name="Hayashi T."/>
            <person name="Toyoda A."/>
            <person name="Oliveira C."/>
            <person name="Osipova E."/>
            <person name="Leigh N.D."/>
            <person name="Simon A."/>
            <person name="Yun M.H."/>
        </authorList>
    </citation>
    <scope>NUCLEOTIDE SEQUENCE</scope>
    <source>
        <strain evidence="2">20211129_DDA</strain>
        <tissue evidence="2">Liver</tissue>
    </source>
</reference>
<name>A0AAV7MI54_PLEWA</name>
<dbReference type="AlphaFoldDB" id="A0AAV7MI54"/>
<keyword evidence="3" id="KW-1185">Reference proteome</keyword>
<evidence type="ECO:0000313" key="2">
    <source>
        <dbReference type="EMBL" id="KAJ1100768.1"/>
    </source>
</evidence>
<protein>
    <submittedName>
        <fullName evidence="2">Uncharacterized protein</fullName>
    </submittedName>
</protein>
<sequence length="125" mass="13967">MDYVSAVKEAMALSIPSSFRPTTEISCRMRSMVAPCAGSAILLVTQGFRKEQLPEWLTRLFAHRPTAGHLKFPGIGRGRRSTDPRCGRRRRAVGRCTKRKKGGMCRLSSCDQILAKIREHPLGLQ</sequence>
<feature type="region of interest" description="Disordered" evidence="1">
    <location>
        <begin position="71"/>
        <end position="90"/>
    </location>
</feature>
<dbReference type="EMBL" id="JANPWB010000014">
    <property type="protein sequence ID" value="KAJ1100768.1"/>
    <property type="molecule type" value="Genomic_DNA"/>
</dbReference>
<evidence type="ECO:0000256" key="1">
    <source>
        <dbReference type="SAM" id="MobiDB-lite"/>
    </source>
</evidence>
<accession>A0AAV7MI54</accession>
<dbReference type="Proteomes" id="UP001066276">
    <property type="component" value="Chromosome 10"/>
</dbReference>
<proteinExistence type="predicted"/>
<comment type="caution">
    <text evidence="2">The sequence shown here is derived from an EMBL/GenBank/DDBJ whole genome shotgun (WGS) entry which is preliminary data.</text>
</comment>
<evidence type="ECO:0000313" key="3">
    <source>
        <dbReference type="Proteomes" id="UP001066276"/>
    </source>
</evidence>
<gene>
    <name evidence="2" type="ORF">NDU88_005846</name>
</gene>